<evidence type="ECO:0000313" key="4">
    <source>
        <dbReference type="EMBL" id="MBW13344.1"/>
    </source>
</evidence>
<dbReference type="EMBL" id="GFXV01001539">
    <property type="protein sequence ID" value="MBW13344.1"/>
    <property type="molecule type" value="Transcribed_RNA"/>
</dbReference>
<dbReference type="SMART" id="SM00034">
    <property type="entry name" value="CLECT"/>
    <property type="match status" value="1"/>
</dbReference>
<evidence type="ECO:0000259" key="3">
    <source>
        <dbReference type="PROSITE" id="PS50041"/>
    </source>
</evidence>
<dbReference type="PROSITE" id="PS00615">
    <property type="entry name" value="C_TYPE_LECTIN_1"/>
    <property type="match status" value="1"/>
</dbReference>
<keyword evidence="1" id="KW-1015">Disulfide bond</keyword>
<feature type="domain" description="C-type lectin" evidence="3">
    <location>
        <begin position="60"/>
        <end position="188"/>
    </location>
</feature>
<protein>
    <submittedName>
        <fullName evidence="4">Perlucin-like protein</fullName>
    </submittedName>
</protein>
<evidence type="ECO:0000256" key="2">
    <source>
        <dbReference type="SAM" id="SignalP"/>
    </source>
</evidence>
<evidence type="ECO:0000256" key="1">
    <source>
        <dbReference type="ARBA" id="ARBA00023157"/>
    </source>
</evidence>
<dbReference type="SUPFAM" id="SSF56436">
    <property type="entry name" value="C-type lectin-like"/>
    <property type="match status" value="1"/>
</dbReference>
<dbReference type="InterPro" id="IPR018378">
    <property type="entry name" value="C-type_lectin_CS"/>
</dbReference>
<keyword evidence="2" id="KW-0732">Signal</keyword>
<dbReference type="AlphaFoldDB" id="A0A2H8TGW9"/>
<dbReference type="InterPro" id="IPR016186">
    <property type="entry name" value="C-type_lectin-like/link_sf"/>
</dbReference>
<proteinExistence type="predicted"/>
<dbReference type="PANTHER" id="PTHR22803">
    <property type="entry name" value="MANNOSE, PHOSPHOLIPASE, LECTIN RECEPTOR RELATED"/>
    <property type="match status" value="1"/>
</dbReference>
<dbReference type="Gene3D" id="3.10.100.10">
    <property type="entry name" value="Mannose-Binding Protein A, subunit A"/>
    <property type="match status" value="1"/>
</dbReference>
<name>A0A2H8TGW9_9HEMI</name>
<dbReference type="InterPro" id="IPR001304">
    <property type="entry name" value="C-type_lectin-like"/>
</dbReference>
<organism evidence="4">
    <name type="scientific">Melanaphis sacchari</name>
    <dbReference type="NCBI Taxonomy" id="742174"/>
    <lineage>
        <taxon>Eukaryota</taxon>
        <taxon>Metazoa</taxon>
        <taxon>Ecdysozoa</taxon>
        <taxon>Arthropoda</taxon>
        <taxon>Hexapoda</taxon>
        <taxon>Insecta</taxon>
        <taxon>Pterygota</taxon>
        <taxon>Neoptera</taxon>
        <taxon>Paraneoptera</taxon>
        <taxon>Hemiptera</taxon>
        <taxon>Sternorrhyncha</taxon>
        <taxon>Aphidomorpha</taxon>
        <taxon>Aphidoidea</taxon>
        <taxon>Aphididae</taxon>
        <taxon>Aphidini</taxon>
        <taxon>Melanaphis</taxon>
    </lineage>
</organism>
<gene>
    <name evidence="4" type="primary">PLCL</name>
</gene>
<dbReference type="OrthoDB" id="6746664at2759"/>
<dbReference type="Pfam" id="PF00059">
    <property type="entry name" value="Lectin_C"/>
    <property type="match status" value="1"/>
</dbReference>
<dbReference type="InterPro" id="IPR050111">
    <property type="entry name" value="C-type_lectin/snaclec_domain"/>
</dbReference>
<reference evidence="4" key="1">
    <citation type="submission" date="2017-10" db="EMBL/GenBank/DDBJ databases">
        <title>Transcriptome Assembly of Sugarcane Aphid Adults.</title>
        <authorList>
            <person name="Scully E.D."/>
            <person name="Palmer N.A."/>
            <person name="Geib S.M."/>
            <person name="Sarath G."/>
            <person name="Sattler S.E."/>
        </authorList>
    </citation>
    <scope>NUCLEOTIDE SEQUENCE</scope>
    <source>
        <tissue evidence="4">Whole body</tissue>
    </source>
</reference>
<dbReference type="InterPro" id="IPR016187">
    <property type="entry name" value="CTDL_fold"/>
</dbReference>
<sequence length="190" mass="21736">MIFSKGNVFIITLTTFIVFDMTTNAANEETGTNPKQGSYNSGMYTTLTTMPTAKWNVVQSGSKQFYLGTFFKANWFDSMAFCRYHGMQLASITSEQENADVVKQMQDFGYSTDSHFWTSGNDLSNEGSFVWLGNGQNFRYTNWLTGEPNNVKDDKGNDEDCVEFWYKGEEGFKWNDKFCTFEANFICELV</sequence>
<dbReference type="CDD" id="cd00037">
    <property type="entry name" value="CLECT"/>
    <property type="match status" value="1"/>
</dbReference>
<accession>A0A2H8TGW9</accession>
<feature type="signal peptide" evidence="2">
    <location>
        <begin position="1"/>
        <end position="25"/>
    </location>
</feature>
<feature type="chain" id="PRO_5014133159" evidence="2">
    <location>
        <begin position="26"/>
        <end position="190"/>
    </location>
</feature>
<dbReference type="PROSITE" id="PS50041">
    <property type="entry name" value="C_TYPE_LECTIN_2"/>
    <property type="match status" value="1"/>
</dbReference>